<dbReference type="OrthoDB" id="9934809at2759"/>
<protein>
    <submittedName>
        <fullName evidence="1">Uncharacterized protein</fullName>
    </submittedName>
</protein>
<evidence type="ECO:0000313" key="1">
    <source>
        <dbReference type="Ensembl" id="ENSSORP00005032095.1"/>
    </source>
</evidence>
<dbReference type="PANTHER" id="PTHR35083:SF2">
    <property type="entry name" value="CHROMOSOME 17 CXORF38 HOMOLOG"/>
    <property type="match status" value="1"/>
</dbReference>
<dbReference type="Ensembl" id="ENSSORT00005032982.1">
    <property type="protein sequence ID" value="ENSSORP00005032095.1"/>
    <property type="gene ID" value="ENSSORG00005015251.1"/>
</dbReference>
<reference evidence="1" key="2">
    <citation type="submission" date="2025-08" db="UniProtKB">
        <authorList>
            <consortium name="Ensembl"/>
        </authorList>
    </citation>
    <scope>IDENTIFICATION</scope>
</reference>
<dbReference type="InterPro" id="IPR027897">
    <property type="entry name" value="DUF4559"/>
</dbReference>
<evidence type="ECO:0000313" key="2">
    <source>
        <dbReference type="Proteomes" id="UP000472271"/>
    </source>
</evidence>
<gene>
    <name evidence="1" type="primary">c17hxorf38</name>
</gene>
<organism evidence="1 2">
    <name type="scientific">Sphaeramia orbicularis</name>
    <name type="common">orbiculate cardinalfish</name>
    <dbReference type="NCBI Taxonomy" id="375764"/>
    <lineage>
        <taxon>Eukaryota</taxon>
        <taxon>Metazoa</taxon>
        <taxon>Chordata</taxon>
        <taxon>Craniata</taxon>
        <taxon>Vertebrata</taxon>
        <taxon>Euteleostomi</taxon>
        <taxon>Actinopterygii</taxon>
        <taxon>Neopterygii</taxon>
        <taxon>Teleostei</taxon>
        <taxon>Neoteleostei</taxon>
        <taxon>Acanthomorphata</taxon>
        <taxon>Gobiaria</taxon>
        <taxon>Kurtiformes</taxon>
        <taxon>Apogonoidei</taxon>
        <taxon>Apogonidae</taxon>
        <taxon>Apogoninae</taxon>
        <taxon>Sphaeramia</taxon>
    </lineage>
</organism>
<reference evidence="1" key="3">
    <citation type="submission" date="2025-09" db="UniProtKB">
        <authorList>
            <consortium name="Ensembl"/>
        </authorList>
    </citation>
    <scope>IDENTIFICATION</scope>
</reference>
<dbReference type="RefSeq" id="XP_030015507.1">
    <property type="nucleotide sequence ID" value="XM_030159647.1"/>
</dbReference>
<reference evidence="1" key="1">
    <citation type="submission" date="2019-06" db="EMBL/GenBank/DDBJ databases">
        <authorList>
            <consortium name="Wellcome Sanger Institute Data Sharing"/>
        </authorList>
    </citation>
    <scope>NUCLEOTIDE SEQUENCE [LARGE SCALE GENOMIC DNA]</scope>
</reference>
<name>A0A673AR02_9TELE</name>
<dbReference type="AlphaFoldDB" id="A0A673AR02"/>
<keyword evidence="2" id="KW-1185">Reference proteome</keyword>
<dbReference type="Proteomes" id="UP000472271">
    <property type="component" value="Chromosome 17"/>
</dbReference>
<sequence>MVNDDLFRRLNNREYKNWMKAGRCLIILKENLAPFLNLQMSAFHRDLLNQNALLRKHCASSCRPIGNMCAVCSEWKTVILSHHRQPNTTVNWDNCVPSNWGTNHWELAKAFMPRGQAKVKAADQFDIAALLNLINYCDWFHSVDLKVVREVIRHRNDLMHSPDFHVKDEWMKHYTITLRNLLRQFRHVPQMATAEQQIDEMLAADWTIYVDGLDQMDSTNADMVEADSDGCHMITADLISQWERELLQERLEELLDDADDTKIPDDDQLKCLGGFLQDNRDLSEHFSTELQTINSLRKR</sequence>
<dbReference type="InParanoid" id="A0A673AR02"/>
<dbReference type="GeneID" id="115436729"/>
<proteinExistence type="predicted"/>
<dbReference type="Pfam" id="PF15112">
    <property type="entry name" value="DUF4559"/>
    <property type="match status" value="1"/>
</dbReference>
<accession>A0A673AR02</accession>
<dbReference type="PANTHER" id="PTHR35083">
    <property type="entry name" value="RGD1565685 PROTEIN"/>
    <property type="match status" value="1"/>
</dbReference>